<dbReference type="STRING" id="145857.GA0070616_0179"/>
<gene>
    <name evidence="6" type="ORF">GA0070616_0179</name>
</gene>
<accession>A0A1C6R9E8</accession>
<dbReference type="PANTHER" id="PTHR43727:SF2">
    <property type="entry name" value="GROUP IV DECARBOXYLASE"/>
    <property type="match status" value="1"/>
</dbReference>
<dbReference type="PRINTS" id="PR01179">
    <property type="entry name" value="ODADCRBXLASE"/>
</dbReference>
<dbReference type="Gene3D" id="3.20.20.10">
    <property type="entry name" value="Alanine racemase"/>
    <property type="match status" value="1"/>
</dbReference>
<dbReference type="Pfam" id="PF02784">
    <property type="entry name" value="Orn_Arg_deC_N"/>
    <property type="match status" value="1"/>
</dbReference>
<evidence type="ECO:0000313" key="7">
    <source>
        <dbReference type="Proteomes" id="UP000199699"/>
    </source>
</evidence>
<keyword evidence="7" id="KW-1185">Reference proteome</keyword>
<dbReference type="GO" id="GO:0008836">
    <property type="term" value="F:diaminopimelate decarboxylase activity"/>
    <property type="evidence" value="ECO:0007669"/>
    <property type="project" value="TreeGrafter"/>
</dbReference>
<protein>
    <submittedName>
        <fullName evidence="6">Diaminopimelate decarboxylase</fullName>
    </submittedName>
</protein>
<dbReference type="PROSITE" id="PS00879">
    <property type="entry name" value="ODR_DC_2_2"/>
    <property type="match status" value="1"/>
</dbReference>
<dbReference type="GO" id="GO:0009089">
    <property type="term" value="P:lysine biosynthetic process via diaminopimelate"/>
    <property type="evidence" value="ECO:0007669"/>
    <property type="project" value="TreeGrafter"/>
</dbReference>
<dbReference type="InterPro" id="IPR022644">
    <property type="entry name" value="De-COase2_N"/>
</dbReference>
<dbReference type="Proteomes" id="UP000199699">
    <property type="component" value="Unassembled WGS sequence"/>
</dbReference>
<evidence type="ECO:0000256" key="3">
    <source>
        <dbReference type="PIRSR" id="PIRSR600183-50"/>
    </source>
</evidence>
<dbReference type="InterPro" id="IPR000183">
    <property type="entry name" value="Orn/DAP/Arg_de-COase"/>
</dbReference>
<evidence type="ECO:0000256" key="2">
    <source>
        <dbReference type="ARBA" id="ARBA00022898"/>
    </source>
</evidence>
<dbReference type="PANTHER" id="PTHR43727">
    <property type="entry name" value="DIAMINOPIMELATE DECARBOXYLASE"/>
    <property type="match status" value="1"/>
</dbReference>
<reference evidence="6 7" key="1">
    <citation type="submission" date="2016-06" db="EMBL/GenBank/DDBJ databases">
        <authorList>
            <person name="Kjaerup R.B."/>
            <person name="Dalgaard T.S."/>
            <person name="Juul-Madsen H.R."/>
        </authorList>
    </citation>
    <scope>NUCLEOTIDE SEQUENCE [LARGE SCALE GENOMIC DNA]</scope>
    <source>
        <strain evidence="6 7">DSM 43818</strain>
    </source>
</reference>
<sequence>MDFPLYLHPRVEGRLGELLRQPALLHDLVRALGSPLNVVLPDQIADNAAAFADVQRRRHLRGEVYFAHKANRSSALLRRLAASPATIDVASLGELQHALGAGFTPDRVMATGPKTREFLWLAARCGITVNLDSPAELADLVDIVRRHGLPPVRVLARLSAFTSAGSTVLSRPSRFGTPLAEADALLARLAAARDAVEFVGVAYHLDTIGVAEKATALEACLTVLAGAHRHDLHPRVVDIGGGFGVDYLADGAQWERWTSELALAVLGRRPELTWGGHGYGWRAESGVLRGALGLYPAHRPSAGHRYLADLLDAPAAGLGGRTLATLLQEHLYDLWVEPGRALVDQCGAVLARVLEVRPTDAGCHLVRLDLNAGDVSLEEHGVMMDPLLLPAPSPGHDPTAATAPVTAGPAGGAHPVYLLGNLCLEADLITRRMVHLPALPRVGDLLVFANTAGYFMDFSADHALHQPVARMVAAWQDSGRWRWCLDEQYWPVEVGQRTQDSTRTATTPGPRPQEIAAA</sequence>
<dbReference type="OrthoDB" id="3275594at2"/>
<feature type="active site" description="Proton donor" evidence="3">
    <location>
        <position position="423"/>
    </location>
</feature>
<dbReference type="EMBL" id="FMHT01000003">
    <property type="protein sequence ID" value="SCL13559.1"/>
    <property type="molecule type" value="Genomic_DNA"/>
</dbReference>
<evidence type="ECO:0000256" key="1">
    <source>
        <dbReference type="ARBA" id="ARBA00001933"/>
    </source>
</evidence>
<dbReference type="InterPro" id="IPR029066">
    <property type="entry name" value="PLP-binding_barrel"/>
</dbReference>
<dbReference type="Gene3D" id="2.40.37.10">
    <property type="entry name" value="Lyase, Ornithine Decarboxylase, Chain A, domain 1"/>
    <property type="match status" value="1"/>
</dbReference>
<feature type="region of interest" description="Disordered" evidence="4">
    <location>
        <begin position="496"/>
        <end position="518"/>
    </location>
</feature>
<feature type="compositionally biased region" description="Polar residues" evidence="4">
    <location>
        <begin position="496"/>
        <end position="507"/>
    </location>
</feature>
<proteinExistence type="predicted"/>
<dbReference type="InterPro" id="IPR022657">
    <property type="entry name" value="De-COase2_CS"/>
</dbReference>
<evidence type="ECO:0000313" key="6">
    <source>
        <dbReference type="EMBL" id="SCL13559.1"/>
    </source>
</evidence>
<evidence type="ECO:0000259" key="5">
    <source>
        <dbReference type="Pfam" id="PF02784"/>
    </source>
</evidence>
<dbReference type="InterPro" id="IPR009006">
    <property type="entry name" value="Ala_racemase/Decarboxylase_C"/>
</dbReference>
<dbReference type="SUPFAM" id="SSF50621">
    <property type="entry name" value="Alanine racemase C-terminal domain-like"/>
    <property type="match status" value="1"/>
</dbReference>
<feature type="modified residue" description="N6-(pyridoxal phosphate)lysine" evidence="3">
    <location>
        <position position="69"/>
    </location>
</feature>
<keyword evidence="2 3" id="KW-0663">Pyridoxal phosphate</keyword>
<dbReference type="SUPFAM" id="SSF51419">
    <property type="entry name" value="PLP-binding barrel"/>
    <property type="match status" value="1"/>
</dbReference>
<comment type="cofactor">
    <cofactor evidence="1 3">
        <name>pyridoxal 5'-phosphate</name>
        <dbReference type="ChEBI" id="CHEBI:597326"/>
    </cofactor>
</comment>
<name>A0A1C6R9E8_9ACTN</name>
<feature type="domain" description="Orn/DAP/Arg decarboxylase 2 N-terminal" evidence="5">
    <location>
        <begin position="59"/>
        <end position="252"/>
    </location>
</feature>
<evidence type="ECO:0000256" key="4">
    <source>
        <dbReference type="SAM" id="MobiDB-lite"/>
    </source>
</evidence>
<organism evidence="6 7">
    <name type="scientific">Micromonospora nigra</name>
    <dbReference type="NCBI Taxonomy" id="145857"/>
    <lineage>
        <taxon>Bacteria</taxon>
        <taxon>Bacillati</taxon>
        <taxon>Actinomycetota</taxon>
        <taxon>Actinomycetes</taxon>
        <taxon>Micromonosporales</taxon>
        <taxon>Micromonosporaceae</taxon>
        <taxon>Micromonospora</taxon>
    </lineage>
</organism>
<dbReference type="AlphaFoldDB" id="A0A1C6R9E8"/>
<dbReference type="RefSeq" id="WP_091074879.1">
    <property type="nucleotide sequence ID" value="NZ_FMHT01000003.1"/>
</dbReference>